<keyword evidence="3" id="KW-1185">Reference proteome</keyword>
<evidence type="ECO:0000313" key="2">
    <source>
        <dbReference type="EMBL" id="TQN42134.1"/>
    </source>
</evidence>
<organism evidence="2 3">
    <name type="scientific">Blastococcus colisei</name>
    <dbReference type="NCBI Taxonomy" id="1564162"/>
    <lineage>
        <taxon>Bacteria</taxon>
        <taxon>Bacillati</taxon>
        <taxon>Actinomycetota</taxon>
        <taxon>Actinomycetes</taxon>
        <taxon>Geodermatophilales</taxon>
        <taxon>Geodermatophilaceae</taxon>
        <taxon>Blastococcus</taxon>
    </lineage>
</organism>
<dbReference type="Proteomes" id="UP000319865">
    <property type="component" value="Unassembled WGS sequence"/>
</dbReference>
<dbReference type="InterPro" id="IPR011990">
    <property type="entry name" value="TPR-like_helical_dom_sf"/>
</dbReference>
<protein>
    <recommendedName>
        <fullName evidence="4">Tetratricopeptide repeat protein</fullName>
    </recommendedName>
</protein>
<evidence type="ECO:0008006" key="4">
    <source>
        <dbReference type="Google" id="ProtNLM"/>
    </source>
</evidence>
<evidence type="ECO:0000256" key="1">
    <source>
        <dbReference type="SAM" id="MobiDB-lite"/>
    </source>
</evidence>
<dbReference type="AlphaFoldDB" id="A0A543PDG8"/>
<dbReference type="SUPFAM" id="SSF48452">
    <property type="entry name" value="TPR-like"/>
    <property type="match status" value="1"/>
</dbReference>
<dbReference type="Gene3D" id="1.25.40.10">
    <property type="entry name" value="Tetratricopeptide repeat domain"/>
    <property type="match status" value="1"/>
</dbReference>
<feature type="compositionally biased region" description="Basic and acidic residues" evidence="1">
    <location>
        <begin position="211"/>
        <end position="221"/>
    </location>
</feature>
<gene>
    <name evidence="2" type="ORF">FHU33_1528</name>
</gene>
<dbReference type="EMBL" id="VFQE01000001">
    <property type="protein sequence ID" value="TQN42134.1"/>
    <property type="molecule type" value="Genomic_DNA"/>
</dbReference>
<sequence length="227" mass="24993">MVAWADEAHPDDETGPARLLNAAAWHLDQVEEHDAALALYRRAVAARGTVLPDARCYHAALLRVGLVDEARRLSDEVRRTAPADLDVYVFMSENHELAGDLQQAYRWLNMGVRQLELPDRVDVHPSNDYAELVLLRARRRMRESLGFPPDDVDELVPPLTLPTRRSRGHGRVVGGGALGGPSLAWRPCRSARAARRLAGPRLTGSGPPAPGDDRCGADRRVTLARPT</sequence>
<accession>A0A543PDG8</accession>
<reference evidence="2 3" key="1">
    <citation type="submission" date="2019-06" db="EMBL/GenBank/DDBJ databases">
        <title>Sequencing the genomes of 1000 actinobacteria strains.</title>
        <authorList>
            <person name="Klenk H.-P."/>
        </authorList>
    </citation>
    <scope>NUCLEOTIDE SEQUENCE [LARGE SCALE GENOMIC DNA]</scope>
    <source>
        <strain evidence="2 3">DSM 46837</strain>
    </source>
</reference>
<proteinExistence type="predicted"/>
<evidence type="ECO:0000313" key="3">
    <source>
        <dbReference type="Proteomes" id="UP000319865"/>
    </source>
</evidence>
<feature type="region of interest" description="Disordered" evidence="1">
    <location>
        <begin position="196"/>
        <end position="227"/>
    </location>
</feature>
<comment type="caution">
    <text evidence="2">The sequence shown here is derived from an EMBL/GenBank/DDBJ whole genome shotgun (WGS) entry which is preliminary data.</text>
</comment>
<name>A0A543PDG8_9ACTN</name>